<comment type="caution">
    <text evidence="6">The sequence shown here is derived from an EMBL/GenBank/DDBJ whole genome shotgun (WGS) entry which is preliminary data.</text>
</comment>
<dbReference type="Gene3D" id="3.50.50.60">
    <property type="entry name" value="FAD/NAD(P)-binding domain"/>
    <property type="match status" value="1"/>
</dbReference>
<evidence type="ECO:0000256" key="2">
    <source>
        <dbReference type="PIRSR" id="PIRSR000137-2"/>
    </source>
</evidence>
<reference evidence="6 7" key="1">
    <citation type="submission" date="2023-11" db="EMBL/GenBank/DDBJ databases">
        <title>Halocaridina rubra genome assembly.</title>
        <authorList>
            <person name="Smith C."/>
        </authorList>
    </citation>
    <scope>NUCLEOTIDE SEQUENCE [LARGE SCALE GENOMIC DNA]</scope>
    <source>
        <strain evidence="6">EP-1</strain>
        <tissue evidence="6">Whole</tissue>
    </source>
</reference>
<dbReference type="Pfam" id="PF00732">
    <property type="entry name" value="GMC_oxred_N"/>
    <property type="match status" value="1"/>
</dbReference>
<proteinExistence type="inferred from homology"/>
<keyword evidence="2" id="KW-0274">FAD</keyword>
<evidence type="ECO:0000313" key="6">
    <source>
        <dbReference type="EMBL" id="KAK7072954.1"/>
    </source>
</evidence>
<dbReference type="PANTHER" id="PTHR11552:SF188">
    <property type="entry name" value="NEITHER INACTIVATION NOR AFTERPOTENTIAL PROTEIN G"/>
    <property type="match status" value="1"/>
</dbReference>
<dbReference type="Proteomes" id="UP001381693">
    <property type="component" value="Unassembled WGS sequence"/>
</dbReference>
<dbReference type="Gene3D" id="3.30.560.10">
    <property type="entry name" value="Glucose Oxidase, domain 3"/>
    <property type="match status" value="1"/>
</dbReference>
<dbReference type="Pfam" id="PF05199">
    <property type="entry name" value="GMC_oxred_C"/>
    <property type="match status" value="1"/>
</dbReference>
<comment type="similarity">
    <text evidence="1">Belongs to the GMC oxidoreductase family.</text>
</comment>
<keyword evidence="7" id="KW-1185">Reference proteome</keyword>
<dbReference type="PANTHER" id="PTHR11552">
    <property type="entry name" value="GLUCOSE-METHANOL-CHOLINE GMC OXIDOREDUCTASE"/>
    <property type="match status" value="1"/>
</dbReference>
<feature type="binding site" evidence="2">
    <location>
        <position position="293"/>
    </location>
    <ligand>
        <name>FAD</name>
        <dbReference type="ChEBI" id="CHEBI:57692"/>
    </ligand>
</feature>
<evidence type="ECO:0000256" key="1">
    <source>
        <dbReference type="ARBA" id="ARBA00010790"/>
    </source>
</evidence>
<feature type="compositionally biased region" description="Basic and acidic residues" evidence="3">
    <location>
        <begin position="189"/>
        <end position="199"/>
    </location>
</feature>
<dbReference type="EMBL" id="JAXCGZ010013289">
    <property type="protein sequence ID" value="KAK7072954.1"/>
    <property type="molecule type" value="Genomic_DNA"/>
</dbReference>
<dbReference type="InterPro" id="IPR036188">
    <property type="entry name" value="FAD/NAD-bd_sf"/>
</dbReference>
<dbReference type="GO" id="GO:0016614">
    <property type="term" value="F:oxidoreductase activity, acting on CH-OH group of donors"/>
    <property type="evidence" value="ECO:0007669"/>
    <property type="project" value="InterPro"/>
</dbReference>
<name>A0AAN9A3L0_HALRR</name>
<keyword evidence="2" id="KW-0285">Flavoprotein</keyword>
<keyword evidence="4" id="KW-0472">Membrane</keyword>
<dbReference type="PROSITE" id="PS00624">
    <property type="entry name" value="GMC_OXRED_2"/>
    <property type="match status" value="1"/>
</dbReference>
<protein>
    <recommendedName>
        <fullName evidence="5">Glucose-methanol-choline oxidoreductase N-terminal domain-containing protein</fullName>
    </recommendedName>
</protein>
<feature type="domain" description="Glucose-methanol-choline oxidoreductase N-terminal" evidence="5">
    <location>
        <begin position="331"/>
        <end position="345"/>
    </location>
</feature>
<dbReference type="SUPFAM" id="SSF51905">
    <property type="entry name" value="FAD/NAD(P)-binding domain"/>
    <property type="match status" value="1"/>
</dbReference>
<dbReference type="AlphaFoldDB" id="A0AAN9A3L0"/>
<feature type="transmembrane region" description="Helical" evidence="4">
    <location>
        <begin position="7"/>
        <end position="27"/>
    </location>
</feature>
<feature type="binding site" evidence="2">
    <location>
        <position position="126"/>
    </location>
    <ligand>
        <name>FAD</name>
        <dbReference type="ChEBI" id="CHEBI:57692"/>
    </ligand>
</feature>
<dbReference type="InterPro" id="IPR000172">
    <property type="entry name" value="GMC_OxRdtase_N"/>
</dbReference>
<keyword evidence="4" id="KW-1133">Transmembrane helix</keyword>
<evidence type="ECO:0000313" key="7">
    <source>
        <dbReference type="Proteomes" id="UP001381693"/>
    </source>
</evidence>
<feature type="region of interest" description="Disordered" evidence="3">
    <location>
        <begin position="186"/>
        <end position="211"/>
    </location>
</feature>
<evidence type="ECO:0000256" key="4">
    <source>
        <dbReference type="SAM" id="Phobius"/>
    </source>
</evidence>
<dbReference type="InterPro" id="IPR012132">
    <property type="entry name" value="GMC_OxRdtase"/>
</dbReference>
<feature type="non-terminal residue" evidence="6">
    <location>
        <position position="640"/>
    </location>
</feature>
<organism evidence="6 7">
    <name type="scientific">Halocaridina rubra</name>
    <name type="common">Hawaiian red shrimp</name>
    <dbReference type="NCBI Taxonomy" id="373956"/>
    <lineage>
        <taxon>Eukaryota</taxon>
        <taxon>Metazoa</taxon>
        <taxon>Ecdysozoa</taxon>
        <taxon>Arthropoda</taxon>
        <taxon>Crustacea</taxon>
        <taxon>Multicrustacea</taxon>
        <taxon>Malacostraca</taxon>
        <taxon>Eumalacostraca</taxon>
        <taxon>Eucarida</taxon>
        <taxon>Decapoda</taxon>
        <taxon>Pleocyemata</taxon>
        <taxon>Caridea</taxon>
        <taxon>Atyoidea</taxon>
        <taxon>Atyidae</taxon>
        <taxon>Halocaridina</taxon>
    </lineage>
</organism>
<sequence length="640" mass="70500">MAEEHEGWSFTRLGCLAALVGFLAWIWHTCFSTSTGVIYRPEGIYDFVIVGGGTAGCVLAARLSEVEHYRVLLIEAGGEEPWLSYIPLAAPLLQRSRFDWQYLTSPQKRSSEALVEKQAAWPRGRVLGGSGTINYNIHMYGSPQDFDAWESEYGVKGWSFSEMKKFANMAECWRLRPKLFKDQCSFDPSQKEQRGKGCDSESSGGHIRQPQDAVQCYDPPLRITTADSELTQVFLTAGKELGLPVGNLNDDIDYGVMAAQTNIYRGKRWSAAKGYLRPALGRSNLHVLVNTQVTRVVWEGNRAVGVKYVQWDNPHLNGTVYARAEVILSAGAVNTPMILTHSGVGPLDIITKFKLPPVSILKGVGKNLQDHLNLPLYVDLKKPISLNPNKLQTVTNLWEYLTSGKGELGRSAIEGVGVMPINGNLPEVGVILFNMGAVDKHLYSGISNMKLDYFDATFPHMDNRSSEGFIFLASCLHPKSQGVVRLVTDDPLHPPSIDPNYLSHPYDLQCMKDAFKFAMRLVRTKAFQKLGATLHLPKYEDCVPRGSAGKGDSVMDDTRSLYNEYVSCLIRVAAITGYHPLGTARIGKPGDPMAVVDSTLRVFGTSRLRVADASAMPTQISGTPNSAIITLAEKAAHMVK</sequence>
<keyword evidence="4" id="KW-0812">Transmembrane</keyword>
<dbReference type="GO" id="GO:0050660">
    <property type="term" value="F:flavin adenine dinucleotide binding"/>
    <property type="evidence" value="ECO:0007669"/>
    <property type="project" value="InterPro"/>
</dbReference>
<comment type="cofactor">
    <cofactor evidence="2">
        <name>FAD</name>
        <dbReference type="ChEBI" id="CHEBI:57692"/>
    </cofactor>
</comment>
<dbReference type="InterPro" id="IPR007867">
    <property type="entry name" value="GMC_OxRtase_C"/>
</dbReference>
<dbReference type="PIRSF" id="PIRSF000137">
    <property type="entry name" value="Alcohol_oxidase"/>
    <property type="match status" value="1"/>
</dbReference>
<evidence type="ECO:0000259" key="5">
    <source>
        <dbReference type="PROSITE" id="PS00624"/>
    </source>
</evidence>
<dbReference type="SUPFAM" id="SSF54373">
    <property type="entry name" value="FAD-linked reductases, C-terminal domain"/>
    <property type="match status" value="1"/>
</dbReference>
<gene>
    <name evidence="6" type="ORF">SK128_018785</name>
</gene>
<evidence type="ECO:0000256" key="3">
    <source>
        <dbReference type="SAM" id="MobiDB-lite"/>
    </source>
</evidence>
<accession>A0AAN9A3L0</accession>